<evidence type="ECO:0000313" key="2">
    <source>
        <dbReference type="EMBL" id="ORY45602.1"/>
    </source>
</evidence>
<feature type="compositionally biased region" description="Polar residues" evidence="1">
    <location>
        <begin position="10"/>
        <end position="23"/>
    </location>
</feature>
<proteinExistence type="predicted"/>
<feature type="region of interest" description="Disordered" evidence="1">
    <location>
        <begin position="1"/>
        <end position="23"/>
    </location>
</feature>
<dbReference type="STRING" id="329046.A0A1Y2CF05"/>
<evidence type="ECO:0000313" key="3">
    <source>
        <dbReference type="Proteomes" id="UP000193642"/>
    </source>
</evidence>
<sequence>MNSLVHYDSENASGSEDAASSSVAISKRIKVDAAPEVNTEDLSEFRFLPGVKTTEITHNVPYEDLAKPLVVPQIHSSKKQSTRTY</sequence>
<dbReference type="AlphaFoldDB" id="A0A1Y2CF05"/>
<evidence type="ECO:0000256" key="1">
    <source>
        <dbReference type="SAM" id="MobiDB-lite"/>
    </source>
</evidence>
<protein>
    <submittedName>
        <fullName evidence="2">Uncharacterized protein</fullName>
    </submittedName>
</protein>
<organism evidence="2 3">
    <name type="scientific">Rhizoclosmatium globosum</name>
    <dbReference type="NCBI Taxonomy" id="329046"/>
    <lineage>
        <taxon>Eukaryota</taxon>
        <taxon>Fungi</taxon>
        <taxon>Fungi incertae sedis</taxon>
        <taxon>Chytridiomycota</taxon>
        <taxon>Chytridiomycota incertae sedis</taxon>
        <taxon>Chytridiomycetes</taxon>
        <taxon>Chytridiales</taxon>
        <taxon>Chytriomycetaceae</taxon>
        <taxon>Rhizoclosmatium</taxon>
    </lineage>
</organism>
<gene>
    <name evidence="2" type="ORF">BCR33DRAFT_784363</name>
</gene>
<keyword evidence="3" id="KW-1185">Reference proteome</keyword>
<dbReference type="EMBL" id="MCGO01000019">
    <property type="protein sequence ID" value="ORY45602.1"/>
    <property type="molecule type" value="Genomic_DNA"/>
</dbReference>
<dbReference type="Proteomes" id="UP000193642">
    <property type="component" value="Unassembled WGS sequence"/>
</dbReference>
<dbReference type="OrthoDB" id="10257301at2759"/>
<accession>A0A1Y2CF05</accession>
<reference evidence="2 3" key="1">
    <citation type="submission" date="2016-07" db="EMBL/GenBank/DDBJ databases">
        <title>Pervasive Adenine N6-methylation of Active Genes in Fungi.</title>
        <authorList>
            <consortium name="DOE Joint Genome Institute"/>
            <person name="Mondo S.J."/>
            <person name="Dannebaum R.O."/>
            <person name="Kuo R.C."/>
            <person name="Labutti K."/>
            <person name="Haridas S."/>
            <person name="Kuo A."/>
            <person name="Salamov A."/>
            <person name="Ahrendt S.R."/>
            <person name="Lipzen A."/>
            <person name="Sullivan W."/>
            <person name="Andreopoulos W.B."/>
            <person name="Clum A."/>
            <person name="Lindquist E."/>
            <person name="Daum C."/>
            <person name="Ramamoorthy G.K."/>
            <person name="Gryganskyi A."/>
            <person name="Culley D."/>
            <person name="Magnuson J.K."/>
            <person name="James T.Y."/>
            <person name="O'Malley M.A."/>
            <person name="Stajich J.E."/>
            <person name="Spatafora J.W."/>
            <person name="Visel A."/>
            <person name="Grigoriev I.V."/>
        </authorList>
    </citation>
    <scope>NUCLEOTIDE SEQUENCE [LARGE SCALE GENOMIC DNA]</scope>
    <source>
        <strain evidence="2 3">JEL800</strain>
    </source>
</reference>
<comment type="caution">
    <text evidence="2">The sequence shown here is derived from an EMBL/GenBank/DDBJ whole genome shotgun (WGS) entry which is preliminary data.</text>
</comment>
<name>A0A1Y2CF05_9FUNG</name>